<feature type="region of interest" description="Disordered" evidence="1">
    <location>
        <begin position="32"/>
        <end position="53"/>
    </location>
</feature>
<dbReference type="Gene3D" id="2.180.10.10">
    <property type="entry name" value="RHS repeat-associated core"/>
    <property type="match status" value="3"/>
</dbReference>
<dbReference type="InterPro" id="IPR031325">
    <property type="entry name" value="RHS_repeat"/>
</dbReference>
<sequence>MSRTRLTGLGPDGRVAESVSEDIHGNLTRMRVHRDRSTASETRHMESPSSPMAEVTVSRFGLTLTHRDTSGHERRFGWDALGRRISETDPRTGITRFAYDEKGRLASVTDAADHTTRFVYDNETGRKIQEIDAKGQSVRYAYDMRGQLTATWGDATYPVRYGYDALGRMVSMTTFREGEGFEGEAFPQDPNGDTTSWIYDEATGLLLAKRDAEGRDVTYQYDAAGRMSSRTWARQEAGADLVTTYAYDGATGDLLGVNYSDATPGVTFTYNRLGQQKTITDGLGTRTLFYNPALQPVSESITGLYERSLALGYEEMGLKGRISGFSLQSPDSKTYAISYGFDRFGRFESLNWEVLNQKDQVRYTRVQNADLIAGYETDSGQITSYTYEAHRNLKTRVENAFHTRLISAYTYGHDALGRRENVRQTGLAFVKDNFNLYTYNPRSEVTASRSFEGEDISDLNQALSERFREYSYDPMGNRRAATLGPEALEYSSNPLNQYTAVTGLASITHDADGNFKEMGDRVFVWNAENRLIRTEPKAAAAGDSRTEYAYDYMGRRVQKISYLFDGTDWVKEEERLFVYQGWNLIEEIRLGEGKEESRYFVWGLDLSQSLQGAGGVGGLLAMVEEGGSHLYTFDANGNVGQVVKTSDGSLAAAYEYDPFGRLTASSGGMAEVNPFRFSTKYFDGESGFYYYGYRYYAVELGRWISRDPIEEEGGINLYGFVGNDGLNWVDLLGLTEIEFRAMINFTLGVESGGMMIPKISIVVSGQAKCTENLRITADFSVDAYSGGMGTSNNSRGNGYELAGFLRVTHGDGVGHDLPVTLISRNTHSAFPDNFKNSGTWGGGYAMNAGTSRWTSHHIFAARGSDWAFDYQNDQGKYPFLPLGKGTDEGRTAKAILHVKLKNGAIVHFGNEQFTGIPRDHLNPNKTSKHFYDQTETGKDLNRSDTFAGVTQNGQTYRLGASGSHWAQNFVHRLKFNDVPLFEQTDQGRGFVEIEGGGRW</sequence>
<evidence type="ECO:0000256" key="1">
    <source>
        <dbReference type="SAM" id="MobiDB-lite"/>
    </source>
</evidence>
<name>A0A562R5U3_9BACT</name>
<dbReference type="PANTHER" id="PTHR32305:SF15">
    <property type="entry name" value="PROTEIN RHSA-RELATED"/>
    <property type="match status" value="1"/>
</dbReference>
<comment type="caution">
    <text evidence="2">The sequence shown here is derived from an EMBL/GenBank/DDBJ whole genome shotgun (WGS) entry which is preliminary data.</text>
</comment>
<dbReference type="InterPro" id="IPR050708">
    <property type="entry name" value="T6SS_VgrG/RHS"/>
</dbReference>
<dbReference type="InterPro" id="IPR006530">
    <property type="entry name" value="YD"/>
</dbReference>
<reference evidence="2 3" key="1">
    <citation type="submission" date="2019-07" db="EMBL/GenBank/DDBJ databases">
        <title>Genome sequencing of 100 strains of the haloalkaliphilic chemolithoautotrophic sulfur-oxidizing bacterium Thioalkalivibrio.</title>
        <authorList>
            <person name="Muyzer G."/>
        </authorList>
    </citation>
    <scope>NUCLEOTIDE SEQUENCE [LARGE SCALE GENOMIC DNA]</scope>
    <source>
        <strain evidence="2 3">ASO4-4</strain>
    </source>
</reference>
<proteinExistence type="predicted"/>
<dbReference type="AlphaFoldDB" id="A0A562R5U3"/>
<dbReference type="InterPro" id="IPR022385">
    <property type="entry name" value="Rhs_assc_core"/>
</dbReference>
<keyword evidence="3" id="KW-1185">Reference proteome</keyword>
<evidence type="ECO:0000313" key="2">
    <source>
        <dbReference type="EMBL" id="TWI63914.1"/>
    </source>
</evidence>
<dbReference type="PANTHER" id="PTHR32305">
    <property type="match status" value="1"/>
</dbReference>
<organism evidence="2 3">
    <name type="scientific">Desulfobotulus alkaliphilus</name>
    <dbReference type="NCBI Taxonomy" id="622671"/>
    <lineage>
        <taxon>Bacteria</taxon>
        <taxon>Pseudomonadati</taxon>
        <taxon>Thermodesulfobacteriota</taxon>
        <taxon>Desulfobacteria</taxon>
        <taxon>Desulfobacterales</taxon>
        <taxon>Desulfobacteraceae</taxon>
        <taxon>Desulfobotulus</taxon>
    </lineage>
</organism>
<dbReference type="EMBL" id="VLLC01000047">
    <property type="protein sequence ID" value="TWI63914.1"/>
    <property type="molecule type" value="Genomic_DNA"/>
</dbReference>
<dbReference type="NCBIfam" id="TIGR01643">
    <property type="entry name" value="YD_repeat_2x"/>
    <property type="match status" value="4"/>
</dbReference>
<dbReference type="Pfam" id="PF05593">
    <property type="entry name" value="RHS_repeat"/>
    <property type="match status" value="4"/>
</dbReference>
<accession>A0A562R5U3</accession>
<dbReference type="NCBIfam" id="TIGR03696">
    <property type="entry name" value="Rhs_assc_core"/>
    <property type="match status" value="1"/>
</dbReference>
<gene>
    <name evidence="2" type="ORF">LZ24_03232</name>
</gene>
<protein>
    <submittedName>
        <fullName evidence="2">RHS repeat-associated protein</fullName>
    </submittedName>
</protein>
<dbReference type="Proteomes" id="UP000318307">
    <property type="component" value="Unassembled WGS sequence"/>
</dbReference>
<evidence type="ECO:0000313" key="3">
    <source>
        <dbReference type="Proteomes" id="UP000318307"/>
    </source>
</evidence>
<feature type="compositionally biased region" description="Basic and acidic residues" evidence="1">
    <location>
        <begin position="35"/>
        <end position="46"/>
    </location>
</feature>